<name>A0A1H8THT5_9EURY</name>
<dbReference type="RefSeq" id="WP_280141177.1">
    <property type="nucleotide sequence ID" value="NZ_FODV01000007.1"/>
</dbReference>
<accession>A0A1H8THT5</accession>
<dbReference type="EMBL" id="FODV01000007">
    <property type="protein sequence ID" value="SEO90134.1"/>
    <property type="molecule type" value="Genomic_DNA"/>
</dbReference>
<evidence type="ECO:0000313" key="2">
    <source>
        <dbReference type="EMBL" id="SEO90134.1"/>
    </source>
</evidence>
<feature type="transmembrane region" description="Helical" evidence="1">
    <location>
        <begin position="18"/>
        <end position="34"/>
    </location>
</feature>
<reference evidence="3" key="1">
    <citation type="submission" date="2016-10" db="EMBL/GenBank/DDBJ databases">
        <authorList>
            <person name="Varghese N."/>
            <person name="Submissions S."/>
        </authorList>
    </citation>
    <scope>NUCLEOTIDE SEQUENCE [LARGE SCALE GENOMIC DNA]</scope>
    <source>
        <strain evidence="3">CGMCC 1.10121</strain>
    </source>
</reference>
<evidence type="ECO:0000256" key="1">
    <source>
        <dbReference type="SAM" id="Phobius"/>
    </source>
</evidence>
<keyword evidence="1" id="KW-1133">Transmembrane helix</keyword>
<keyword evidence="1" id="KW-0472">Membrane</keyword>
<gene>
    <name evidence="2" type="ORF">SAMN04487948_10733</name>
</gene>
<dbReference type="AlphaFoldDB" id="A0A1H8THT5"/>
<dbReference type="Proteomes" id="UP000199126">
    <property type="component" value="Unassembled WGS sequence"/>
</dbReference>
<proteinExistence type="predicted"/>
<keyword evidence="1" id="KW-0812">Transmembrane</keyword>
<organism evidence="2 3">
    <name type="scientific">Halogranum amylolyticum</name>
    <dbReference type="NCBI Taxonomy" id="660520"/>
    <lineage>
        <taxon>Archaea</taxon>
        <taxon>Methanobacteriati</taxon>
        <taxon>Methanobacteriota</taxon>
        <taxon>Stenosarchaea group</taxon>
        <taxon>Halobacteria</taxon>
        <taxon>Halobacteriales</taxon>
        <taxon>Haloferacaceae</taxon>
    </lineage>
</organism>
<evidence type="ECO:0000313" key="3">
    <source>
        <dbReference type="Proteomes" id="UP000199126"/>
    </source>
</evidence>
<keyword evidence="3" id="KW-1185">Reference proteome</keyword>
<sequence>MFIIAAVVGIFVARVREFPYTVALLLAGLVVSVLEPSPPY</sequence>
<protein>
    <submittedName>
        <fullName evidence="2">Monovalent cation:H+ antiporter, CPA1 family</fullName>
    </submittedName>
</protein>